<reference evidence="3 4" key="1">
    <citation type="submission" date="2012-11" db="EMBL/GenBank/DDBJ databases">
        <title>Whole genome sequence of Acidisphaera rubrifaciens HS-AP3.</title>
        <authorList>
            <person name="Azuma Y."/>
            <person name="Higashiura N."/>
            <person name="Hirakawa H."/>
            <person name="Matsushita K."/>
        </authorList>
    </citation>
    <scope>NUCLEOTIDE SEQUENCE [LARGE SCALE GENOMIC DNA]</scope>
    <source>
        <strain evidence="3 4">HS-AP3</strain>
    </source>
</reference>
<evidence type="ECO:0000313" key="3">
    <source>
        <dbReference type="EMBL" id="GAN76019.1"/>
    </source>
</evidence>
<dbReference type="RefSeq" id="WP_048859791.1">
    <property type="nucleotide sequence ID" value="NZ_BANB01000045.1"/>
</dbReference>
<sequence>MSLMLLGMTSSGSLAAFTAAAPQAQGLGSSGLRATGPVPGISPVAATGGAAASQGSAAQSGRAQNLPQPGAPPPATTLPRGSLLDLSV</sequence>
<evidence type="ECO:0000256" key="1">
    <source>
        <dbReference type="SAM" id="MobiDB-lite"/>
    </source>
</evidence>
<protein>
    <submittedName>
        <fullName evidence="3">Uncharacterized protein</fullName>
    </submittedName>
</protein>
<proteinExistence type="predicted"/>
<organism evidence="3 4">
    <name type="scientific">Acidisphaera rubrifaciens HS-AP3</name>
    <dbReference type="NCBI Taxonomy" id="1231350"/>
    <lineage>
        <taxon>Bacteria</taxon>
        <taxon>Pseudomonadati</taxon>
        <taxon>Pseudomonadota</taxon>
        <taxon>Alphaproteobacteria</taxon>
        <taxon>Acetobacterales</taxon>
        <taxon>Acetobacteraceae</taxon>
        <taxon>Acidisphaera</taxon>
    </lineage>
</organism>
<feature type="chain" id="PRO_5012791298" evidence="2">
    <location>
        <begin position="16"/>
        <end position="88"/>
    </location>
</feature>
<keyword evidence="4" id="KW-1185">Reference proteome</keyword>
<feature type="region of interest" description="Disordered" evidence="1">
    <location>
        <begin position="26"/>
        <end position="88"/>
    </location>
</feature>
<name>A0A0D6P553_9PROT</name>
<evidence type="ECO:0000313" key="4">
    <source>
        <dbReference type="Proteomes" id="UP000032680"/>
    </source>
</evidence>
<keyword evidence="2" id="KW-0732">Signal</keyword>
<feature type="compositionally biased region" description="Low complexity" evidence="1">
    <location>
        <begin position="45"/>
        <end position="64"/>
    </location>
</feature>
<dbReference type="Proteomes" id="UP000032680">
    <property type="component" value="Unassembled WGS sequence"/>
</dbReference>
<dbReference type="AlphaFoldDB" id="A0A0D6P553"/>
<accession>A0A0D6P553</accession>
<evidence type="ECO:0000256" key="2">
    <source>
        <dbReference type="SAM" id="SignalP"/>
    </source>
</evidence>
<feature type="signal peptide" evidence="2">
    <location>
        <begin position="1"/>
        <end position="15"/>
    </location>
</feature>
<dbReference type="EMBL" id="BANB01000045">
    <property type="protein sequence ID" value="GAN76019.1"/>
    <property type="molecule type" value="Genomic_DNA"/>
</dbReference>
<comment type="caution">
    <text evidence="3">The sequence shown here is derived from an EMBL/GenBank/DDBJ whole genome shotgun (WGS) entry which is preliminary data.</text>
</comment>
<gene>
    <name evidence="3" type="ORF">Asru_0045_10</name>
</gene>